<dbReference type="GO" id="GO:0003676">
    <property type="term" value="F:nucleic acid binding"/>
    <property type="evidence" value="ECO:0007669"/>
    <property type="project" value="InterPro"/>
</dbReference>
<evidence type="ECO:0000313" key="9">
    <source>
        <dbReference type="Proteomes" id="UP000518752"/>
    </source>
</evidence>
<dbReference type="Gene3D" id="1.10.575.10">
    <property type="entry name" value="P1 Nuclease"/>
    <property type="match status" value="1"/>
</dbReference>
<gene>
    <name evidence="8" type="ORF">D9757_006925</name>
</gene>
<dbReference type="OrthoDB" id="441446at2759"/>
<dbReference type="Proteomes" id="UP000518752">
    <property type="component" value="Unassembled WGS sequence"/>
</dbReference>
<organism evidence="8 9">
    <name type="scientific">Collybiopsis confluens</name>
    <dbReference type="NCBI Taxonomy" id="2823264"/>
    <lineage>
        <taxon>Eukaryota</taxon>
        <taxon>Fungi</taxon>
        <taxon>Dikarya</taxon>
        <taxon>Basidiomycota</taxon>
        <taxon>Agaricomycotina</taxon>
        <taxon>Agaricomycetes</taxon>
        <taxon>Agaricomycetidae</taxon>
        <taxon>Agaricales</taxon>
        <taxon>Marasmiineae</taxon>
        <taxon>Omphalotaceae</taxon>
        <taxon>Collybiopsis</taxon>
    </lineage>
</organism>
<evidence type="ECO:0000256" key="6">
    <source>
        <dbReference type="ARBA" id="ARBA00023157"/>
    </source>
</evidence>
<sequence length="120" mass="13242">MQAQIVRNLGPAALWADNARSETAYSWSAPFDFVDAQDNPPTSCSVEECGHCKLYHPSGQYGAERNAEARVLILDHFIGGIGQPLHIEATEVGVNEIDVVCSGSKTKLHQVWAKSVFWHY</sequence>
<dbReference type="GO" id="GO:0006308">
    <property type="term" value="P:DNA catabolic process"/>
    <property type="evidence" value="ECO:0007669"/>
    <property type="project" value="InterPro"/>
</dbReference>
<dbReference type="InterPro" id="IPR003154">
    <property type="entry name" value="S1/P1nuclease"/>
</dbReference>
<dbReference type="Pfam" id="PF02265">
    <property type="entry name" value="S1-P1_nuclease"/>
    <property type="match status" value="1"/>
</dbReference>
<evidence type="ECO:0000256" key="1">
    <source>
        <dbReference type="ARBA" id="ARBA00009547"/>
    </source>
</evidence>
<comment type="similarity">
    <text evidence="1">Belongs to the nuclease type I family.</text>
</comment>
<keyword evidence="9" id="KW-1185">Reference proteome</keyword>
<dbReference type="PANTHER" id="PTHR33146:SF26">
    <property type="entry name" value="ENDONUCLEASE 4"/>
    <property type="match status" value="1"/>
</dbReference>
<dbReference type="GO" id="GO:0046872">
    <property type="term" value="F:metal ion binding"/>
    <property type="evidence" value="ECO:0007669"/>
    <property type="project" value="UniProtKB-KW"/>
</dbReference>
<keyword evidence="7" id="KW-0325">Glycoprotein</keyword>
<dbReference type="GO" id="GO:0016788">
    <property type="term" value="F:hydrolase activity, acting on ester bonds"/>
    <property type="evidence" value="ECO:0007669"/>
    <property type="project" value="InterPro"/>
</dbReference>
<keyword evidence="4" id="KW-0255">Endonuclease</keyword>
<evidence type="ECO:0000256" key="2">
    <source>
        <dbReference type="ARBA" id="ARBA00022722"/>
    </source>
</evidence>
<keyword evidence="3" id="KW-0479">Metal-binding</keyword>
<evidence type="ECO:0000256" key="7">
    <source>
        <dbReference type="ARBA" id="ARBA00023180"/>
    </source>
</evidence>
<dbReference type="EMBL" id="JAACJN010000045">
    <property type="protein sequence ID" value="KAF5384022.1"/>
    <property type="molecule type" value="Genomic_DNA"/>
</dbReference>
<protein>
    <submittedName>
        <fullName evidence="8">Uncharacterized protein</fullName>
    </submittedName>
</protein>
<name>A0A8H5M7W9_9AGAR</name>
<evidence type="ECO:0000256" key="5">
    <source>
        <dbReference type="ARBA" id="ARBA00022801"/>
    </source>
</evidence>
<evidence type="ECO:0000313" key="8">
    <source>
        <dbReference type="EMBL" id="KAF5384022.1"/>
    </source>
</evidence>
<keyword evidence="2" id="KW-0540">Nuclease</keyword>
<dbReference type="AlphaFoldDB" id="A0A8H5M7W9"/>
<evidence type="ECO:0000256" key="4">
    <source>
        <dbReference type="ARBA" id="ARBA00022759"/>
    </source>
</evidence>
<reference evidence="8 9" key="1">
    <citation type="journal article" date="2020" name="ISME J.">
        <title>Uncovering the hidden diversity of litter-decomposition mechanisms in mushroom-forming fungi.</title>
        <authorList>
            <person name="Floudas D."/>
            <person name="Bentzer J."/>
            <person name="Ahren D."/>
            <person name="Johansson T."/>
            <person name="Persson P."/>
            <person name="Tunlid A."/>
        </authorList>
    </citation>
    <scope>NUCLEOTIDE SEQUENCE [LARGE SCALE GENOMIC DNA]</scope>
    <source>
        <strain evidence="8 9">CBS 406.79</strain>
    </source>
</reference>
<keyword evidence="6" id="KW-1015">Disulfide bond</keyword>
<dbReference type="GO" id="GO:0004519">
    <property type="term" value="F:endonuclease activity"/>
    <property type="evidence" value="ECO:0007669"/>
    <property type="project" value="UniProtKB-KW"/>
</dbReference>
<dbReference type="PANTHER" id="PTHR33146">
    <property type="entry name" value="ENDONUCLEASE 4"/>
    <property type="match status" value="1"/>
</dbReference>
<accession>A0A8H5M7W9</accession>
<comment type="caution">
    <text evidence="8">The sequence shown here is derived from an EMBL/GenBank/DDBJ whole genome shotgun (WGS) entry which is preliminary data.</text>
</comment>
<dbReference type="InterPro" id="IPR008947">
    <property type="entry name" value="PLipase_C/P1_nuclease_dom_sf"/>
</dbReference>
<evidence type="ECO:0000256" key="3">
    <source>
        <dbReference type="ARBA" id="ARBA00022723"/>
    </source>
</evidence>
<proteinExistence type="inferred from homology"/>
<dbReference type="SUPFAM" id="SSF48537">
    <property type="entry name" value="Phospholipase C/P1 nuclease"/>
    <property type="match status" value="1"/>
</dbReference>
<keyword evidence="5" id="KW-0378">Hydrolase</keyword>